<dbReference type="InterPro" id="IPR011006">
    <property type="entry name" value="CheY-like_superfamily"/>
</dbReference>
<name>A0A2W1JNF1_9CYAN</name>
<feature type="modified residue" description="4-aspartylphosphate" evidence="1">
    <location>
        <position position="59"/>
    </location>
</feature>
<comment type="caution">
    <text evidence="3">The sequence shown here is derived from an EMBL/GenBank/DDBJ whole genome shotgun (WGS) entry which is preliminary data.</text>
</comment>
<dbReference type="EMBL" id="PQWO01000002">
    <property type="protein sequence ID" value="PZD74860.1"/>
    <property type="molecule type" value="Genomic_DNA"/>
</dbReference>
<dbReference type="PANTHER" id="PTHR44520">
    <property type="entry name" value="RESPONSE REGULATOR RCP1-RELATED"/>
    <property type="match status" value="1"/>
</dbReference>
<dbReference type="RefSeq" id="WP_110984956.1">
    <property type="nucleotide sequence ID" value="NZ_CAWNWM010000002.1"/>
</dbReference>
<evidence type="ECO:0000259" key="2">
    <source>
        <dbReference type="PROSITE" id="PS50110"/>
    </source>
</evidence>
<dbReference type="OrthoDB" id="9793918at2"/>
<organism evidence="3 4">
    <name type="scientific">Acaryochloris thomasi RCC1774</name>
    <dbReference type="NCBI Taxonomy" id="1764569"/>
    <lineage>
        <taxon>Bacteria</taxon>
        <taxon>Bacillati</taxon>
        <taxon>Cyanobacteriota</taxon>
        <taxon>Cyanophyceae</taxon>
        <taxon>Acaryochloridales</taxon>
        <taxon>Acaryochloridaceae</taxon>
        <taxon>Acaryochloris</taxon>
        <taxon>Acaryochloris thomasi</taxon>
    </lineage>
</organism>
<evidence type="ECO:0000256" key="1">
    <source>
        <dbReference type="PROSITE-ProRule" id="PRU00169"/>
    </source>
</evidence>
<feature type="domain" description="Response regulatory" evidence="2">
    <location>
        <begin position="6"/>
        <end position="126"/>
    </location>
</feature>
<dbReference type="PROSITE" id="PS50110">
    <property type="entry name" value="RESPONSE_REGULATORY"/>
    <property type="match status" value="1"/>
</dbReference>
<proteinExistence type="predicted"/>
<evidence type="ECO:0000313" key="3">
    <source>
        <dbReference type="EMBL" id="PZD74860.1"/>
    </source>
</evidence>
<gene>
    <name evidence="3" type="primary">rcp1_5</name>
    <name evidence="3" type="ORF">C1752_01008</name>
</gene>
<dbReference type="Proteomes" id="UP000248857">
    <property type="component" value="Unassembled WGS sequence"/>
</dbReference>
<dbReference type="GO" id="GO:0000160">
    <property type="term" value="P:phosphorelay signal transduction system"/>
    <property type="evidence" value="ECO:0007669"/>
    <property type="project" value="InterPro"/>
</dbReference>
<accession>A0A2W1JNF1</accession>
<dbReference type="PANTHER" id="PTHR44520:SF1">
    <property type="entry name" value="TWO-COMPONENT SYSTEM REGULATORY PROTEIN"/>
    <property type="match status" value="1"/>
</dbReference>
<sequence length="139" mass="15601">MASPRPILLVEDNPDDEKLTIRALRKGKITNPIQVARDGEEALEAIFAADPLPSVVLLDLKLPKIEGLEVLQRIRAHEQTRLLPVVVFTSSSEERDIVESYSLGANSYVRKPVNFEQFIDAVAQLGLYWVLINEALHED</sequence>
<dbReference type="InterPro" id="IPR001789">
    <property type="entry name" value="Sig_transdc_resp-reg_receiver"/>
</dbReference>
<dbReference type="Gene3D" id="3.40.50.2300">
    <property type="match status" value="1"/>
</dbReference>
<dbReference type="InterPro" id="IPR052893">
    <property type="entry name" value="TCS_response_regulator"/>
</dbReference>
<keyword evidence="1" id="KW-0597">Phosphoprotein</keyword>
<reference evidence="3 4" key="1">
    <citation type="journal article" date="2018" name="Sci. Rep.">
        <title>A novel species of the marine cyanobacterium Acaryochloris with a unique pigment content and lifestyle.</title>
        <authorList>
            <person name="Partensky F."/>
            <person name="Six C."/>
            <person name="Ratin M."/>
            <person name="Garczarek L."/>
            <person name="Vaulot D."/>
            <person name="Probert I."/>
            <person name="Calteau A."/>
            <person name="Gourvil P."/>
            <person name="Marie D."/>
            <person name="Grebert T."/>
            <person name="Bouchier C."/>
            <person name="Le Panse S."/>
            <person name="Gachenot M."/>
            <person name="Rodriguez F."/>
            <person name="Garrido J.L."/>
        </authorList>
    </citation>
    <scope>NUCLEOTIDE SEQUENCE [LARGE SCALE GENOMIC DNA]</scope>
    <source>
        <strain evidence="3 4">RCC1774</strain>
    </source>
</reference>
<dbReference type="AlphaFoldDB" id="A0A2W1JNF1"/>
<dbReference type="CDD" id="cd17557">
    <property type="entry name" value="REC_Rcp-like"/>
    <property type="match status" value="1"/>
</dbReference>
<dbReference type="SUPFAM" id="SSF52172">
    <property type="entry name" value="CheY-like"/>
    <property type="match status" value="1"/>
</dbReference>
<keyword evidence="4" id="KW-1185">Reference proteome</keyword>
<protein>
    <submittedName>
        <fullName evidence="3">Response regulator rcp1</fullName>
    </submittedName>
</protein>
<dbReference type="Pfam" id="PF00072">
    <property type="entry name" value="Response_reg"/>
    <property type="match status" value="1"/>
</dbReference>
<evidence type="ECO:0000313" key="4">
    <source>
        <dbReference type="Proteomes" id="UP000248857"/>
    </source>
</evidence>
<dbReference type="SMART" id="SM00448">
    <property type="entry name" value="REC"/>
    <property type="match status" value="1"/>
</dbReference>